<name>A0ACC3SN01_9PEZI</name>
<dbReference type="EMBL" id="JAMKPW020000002">
    <property type="protein sequence ID" value="KAK8220049.1"/>
    <property type="molecule type" value="Genomic_DNA"/>
</dbReference>
<dbReference type="Proteomes" id="UP001320706">
    <property type="component" value="Unassembled WGS sequence"/>
</dbReference>
<organism evidence="1 2">
    <name type="scientific">Zalaria obscura</name>
    <dbReference type="NCBI Taxonomy" id="2024903"/>
    <lineage>
        <taxon>Eukaryota</taxon>
        <taxon>Fungi</taxon>
        <taxon>Dikarya</taxon>
        <taxon>Ascomycota</taxon>
        <taxon>Pezizomycotina</taxon>
        <taxon>Dothideomycetes</taxon>
        <taxon>Dothideomycetidae</taxon>
        <taxon>Dothideales</taxon>
        <taxon>Zalariaceae</taxon>
        <taxon>Zalaria</taxon>
    </lineage>
</organism>
<evidence type="ECO:0000313" key="2">
    <source>
        <dbReference type="Proteomes" id="UP001320706"/>
    </source>
</evidence>
<gene>
    <name evidence="1" type="ORF">M8818_000465</name>
</gene>
<accession>A0ACC3SN01</accession>
<protein>
    <submittedName>
        <fullName evidence="1">Uncharacterized protein</fullName>
    </submittedName>
</protein>
<keyword evidence="2" id="KW-1185">Reference proteome</keyword>
<reference evidence="1" key="1">
    <citation type="submission" date="2024-02" db="EMBL/GenBank/DDBJ databases">
        <title>Metagenome Assembled Genome of Zalaria obscura JY119.</title>
        <authorList>
            <person name="Vighnesh L."/>
            <person name="Jagadeeshwari U."/>
            <person name="Venkata Ramana C."/>
            <person name="Sasikala C."/>
        </authorList>
    </citation>
    <scope>NUCLEOTIDE SEQUENCE</scope>
    <source>
        <strain evidence="1">JY119</strain>
    </source>
</reference>
<evidence type="ECO:0000313" key="1">
    <source>
        <dbReference type="EMBL" id="KAK8220049.1"/>
    </source>
</evidence>
<comment type="caution">
    <text evidence="1">The sequence shown here is derived from an EMBL/GenBank/DDBJ whole genome shotgun (WGS) entry which is preliminary data.</text>
</comment>
<proteinExistence type="predicted"/>
<sequence>MDQTSFFHSIEQADQHQPAPSQEPFTPIGSGNCFDFDVACTFERPSKRRKHPNAPATPHAPDHQRRPPPEHSTSQSSSTGLPSLSDASGNLVGPSHGGVDLAGSKKGSGGRDSTGAYLVMQDSQNDTLSVAWKAFALSCETTIFGLIDVYMEVVWPLYPLFDEGTLKKRIQARDHLSDEGFFASVMAACALASARIRDGAVTSYASNSVQHAESSSEIFYTAAKDAIAKDLTKAQGIDTLRACALLALTSIQYGQIGTMQQYLGQYFTLSSMQRFYDERFWPQGLDEAEMNVRRRLFWCVYTMDIYAAVVWNCFLRSQEIHANVKYPAIDSSEIPQEAREGDDGKGYWLVGWNFAVDLYRIMEHVLNKVRAKRFRHEDRRCVDNLVFQDTFSDNDVMETVLRLYYQLPTHFKETPPPTPGNHKPNLFAYQAANIQATLQLLRMILFSMEDGPGIERKCDVAGEVLSVFHSIPVPYLRAISKPLVYHLGTIGHILGSTMEGPIQEREYHRVRASLLSMVDLLDMMEAGLQKSSGASQGLRSQVEKADEQMKQNRRERQPIVMQPDQSAPSGPSSSTQIIGADPQAVVMYPNFQGGLQEFPMPQEMFGDWALPFPFYQEGGGYFPGPGPNV</sequence>